<gene>
    <name evidence="3" type="ORF">JIV24_15690</name>
</gene>
<dbReference type="Pfam" id="PF13715">
    <property type="entry name" value="CarbopepD_reg_2"/>
    <property type="match status" value="1"/>
</dbReference>
<protein>
    <submittedName>
        <fullName evidence="3">TonB-dependent receptor</fullName>
    </submittedName>
</protein>
<dbReference type="Proteomes" id="UP000605676">
    <property type="component" value="Unassembled WGS sequence"/>
</dbReference>
<keyword evidence="1" id="KW-0732">Signal</keyword>
<dbReference type="InterPro" id="IPR041700">
    <property type="entry name" value="OMP_b-brl_3"/>
</dbReference>
<dbReference type="EMBL" id="JAENRR010000042">
    <property type="protein sequence ID" value="MBK3518790.1"/>
    <property type="molecule type" value="Genomic_DNA"/>
</dbReference>
<evidence type="ECO:0000259" key="2">
    <source>
        <dbReference type="Pfam" id="PF14905"/>
    </source>
</evidence>
<feature type="chain" id="PRO_5046109562" evidence="1">
    <location>
        <begin position="20"/>
        <end position="889"/>
    </location>
</feature>
<dbReference type="Pfam" id="PF14905">
    <property type="entry name" value="OMP_b-brl_3"/>
    <property type="match status" value="1"/>
</dbReference>
<evidence type="ECO:0000313" key="3">
    <source>
        <dbReference type="EMBL" id="MBK3518790.1"/>
    </source>
</evidence>
<sequence length="889" mass="98656">MYRLLFILFAIAASTSSYSQTSVVTGLVIDSKERLPLPGATVLLDALNDSLPPQGTITSIDGVYNFNVAPGKHMLQVSFMGFRTSKMNITVNDSVFQVPTITLIEDHEMLDEIQVVSNLAPTFQRGDTLVYNPEAYKVSLDATTSDLLLKMPGFYADGDKMMAMGDTIKEILVDGKRFFGNNVKEALENIPPDMIKKIDVFQYKSDEAKYSGFEDMNGGQTINIITKNQKNSMLVGEVAAGYGKDDRYVGEGKLNRYSETHRFNLNGRHNNVNAPVKINRGGGGGTISGNEREQTQLGANYGYTGEQDFNVRYNFNDNQSENYSSNSREFVAGALAGQYNSNERRSNSSLQGHNAGLQWTNHASEAFKLTVSANMGQNTNENQSLNLSETYQNDVLLNKNTGVNSNLGESNTFGGQVNVIRRLNEKGSAFSANAGVNVSQSTGRGKQWSETINSAGETVQAINRQAESNNDGSTFKAGLTYNHAISEYSQLNMGYSISQRQGQSQKQSFDYDEDSQSYSRLDSLTSSDFNNVSTSQRARLAFKTGGEKTKLYLGLALSQNMIQSEEVFPEVEQLKETFRFIEPQVKYSYKQSKKINWQASYGMSSSNPSLRSLQDVVDVSNPLNISTGNPNLKSSSRHRARVSMRRSSPQKGVFTSVNFTASLTNDMVAQNRVVAQNDTIVLGEYFLPAGGQFSQPVNLDGNYRLGLDFTAGLPVNKLKSKLNMRSGVNYSRMPNLINGVVDYSKRLNLSQSFTLGSNINEKIDFTIRTSSNYSMVDNRGGGSSQSNYFTQNSGLNLYYNFYKKFIFKTNTSHSYTGASGSLASNNRFNLNVALSSKLFKNNKGEIIFTAYDLTNNQDELRRTVDEFSITESYSPTLNQFYMFSFVYRI</sequence>
<dbReference type="InterPro" id="IPR008969">
    <property type="entry name" value="CarboxyPept-like_regulatory"/>
</dbReference>
<comment type="caution">
    <text evidence="3">The sequence shown here is derived from an EMBL/GenBank/DDBJ whole genome shotgun (WGS) entry which is preliminary data.</text>
</comment>
<feature type="signal peptide" evidence="1">
    <location>
        <begin position="1"/>
        <end position="19"/>
    </location>
</feature>
<feature type="domain" description="Outer membrane protein beta-barrel" evidence="2">
    <location>
        <begin position="422"/>
        <end position="790"/>
    </location>
</feature>
<dbReference type="RefSeq" id="WP_200466011.1">
    <property type="nucleotide sequence ID" value="NZ_JAENRR010000042.1"/>
</dbReference>
<proteinExistence type="predicted"/>
<keyword evidence="3" id="KW-0675">Receptor</keyword>
<organism evidence="3 4">
    <name type="scientific">Carboxylicivirga marina</name>
    <dbReference type="NCBI Taxonomy" id="2800988"/>
    <lineage>
        <taxon>Bacteria</taxon>
        <taxon>Pseudomonadati</taxon>
        <taxon>Bacteroidota</taxon>
        <taxon>Bacteroidia</taxon>
        <taxon>Marinilabiliales</taxon>
        <taxon>Marinilabiliaceae</taxon>
        <taxon>Carboxylicivirga</taxon>
    </lineage>
</organism>
<evidence type="ECO:0000256" key="1">
    <source>
        <dbReference type="SAM" id="SignalP"/>
    </source>
</evidence>
<keyword evidence="4" id="KW-1185">Reference proteome</keyword>
<accession>A0ABS1HMV0</accession>
<name>A0ABS1HMV0_9BACT</name>
<evidence type="ECO:0000313" key="4">
    <source>
        <dbReference type="Proteomes" id="UP000605676"/>
    </source>
</evidence>
<reference evidence="3 4" key="1">
    <citation type="submission" date="2021-01" db="EMBL/GenBank/DDBJ databases">
        <title>Carboxyliciviraga sp.nov., isolated from coastal sediments.</title>
        <authorList>
            <person name="Lu D."/>
            <person name="Zhang T."/>
        </authorList>
    </citation>
    <scope>NUCLEOTIDE SEQUENCE [LARGE SCALE GENOMIC DNA]</scope>
    <source>
        <strain evidence="3 4">N1Y132</strain>
    </source>
</reference>
<dbReference type="SUPFAM" id="SSF49464">
    <property type="entry name" value="Carboxypeptidase regulatory domain-like"/>
    <property type="match status" value="1"/>
</dbReference>
<dbReference type="Gene3D" id="2.60.40.1120">
    <property type="entry name" value="Carboxypeptidase-like, regulatory domain"/>
    <property type="match status" value="1"/>
</dbReference>
<dbReference type="SUPFAM" id="SSF56935">
    <property type="entry name" value="Porins"/>
    <property type="match status" value="1"/>
</dbReference>